<protein>
    <submittedName>
        <fullName evidence="1">Uncharacterized protein</fullName>
    </submittedName>
</protein>
<dbReference type="KEGG" id="paa:Paes_1504"/>
<accession>B4S8Y7</accession>
<organism evidence="1 2">
    <name type="scientific">Prosthecochloris aestuarii (strain DSM 271 / SK 413)</name>
    <dbReference type="NCBI Taxonomy" id="290512"/>
    <lineage>
        <taxon>Bacteria</taxon>
        <taxon>Pseudomonadati</taxon>
        <taxon>Chlorobiota</taxon>
        <taxon>Chlorobiia</taxon>
        <taxon>Chlorobiales</taxon>
        <taxon>Chlorobiaceae</taxon>
        <taxon>Prosthecochloris</taxon>
    </lineage>
</organism>
<evidence type="ECO:0000313" key="2">
    <source>
        <dbReference type="Proteomes" id="UP000002725"/>
    </source>
</evidence>
<evidence type="ECO:0000313" key="1">
    <source>
        <dbReference type="EMBL" id="ACF46524.1"/>
    </source>
</evidence>
<reference evidence="1" key="1">
    <citation type="submission" date="2008-06" db="EMBL/GenBank/DDBJ databases">
        <title>Complete sequence of chromosome of Prosthecochloris aestuarii DSM 271.</title>
        <authorList>
            <consortium name="US DOE Joint Genome Institute"/>
            <person name="Lucas S."/>
            <person name="Copeland A."/>
            <person name="Lapidus A."/>
            <person name="Glavina del Rio T."/>
            <person name="Dalin E."/>
            <person name="Tice H."/>
            <person name="Bruce D."/>
            <person name="Goodwin L."/>
            <person name="Pitluck S."/>
            <person name="Schmutz J."/>
            <person name="Larimer F."/>
            <person name="Land M."/>
            <person name="Hauser L."/>
            <person name="Kyrpides N."/>
            <person name="Anderson I."/>
            <person name="Liu Z."/>
            <person name="Li T."/>
            <person name="Zhao F."/>
            <person name="Overmann J."/>
            <person name="Bryant D.A."/>
            <person name="Richardson P."/>
        </authorList>
    </citation>
    <scope>NUCLEOTIDE SEQUENCE [LARGE SCALE GENOMIC DNA]</scope>
    <source>
        <strain evidence="1">DSM 271</strain>
    </source>
</reference>
<dbReference type="Proteomes" id="UP000002725">
    <property type="component" value="Chromosome"/>
</dbReference>
<name>B4S8Y7_PROA2</name>
<keyword evidence="2" id="KW-1185">Reference proteome</keyword>
<dbReference type="AlphaFoldDB" id="B4S8Y7"/>
<gene>
    <name evidence="1" type="ordered locus">Paes_1504</name>
</gene>
<dbReference type="EMBL" id="CP001108">
    <property type="protein sequence ID" value="ACF46524.1"/>
    <property type="molecule type" value="Genomic_DNA"/>
</dbReference>
<sequence>MGISFSNVPDDATCTVIFEQEMALGDVTVLYRKWHGEGVTGDDFLLSAADTGGMDDAALENLVRSSTLVAADTPLSFSRTGDFICVRFNVHPV</sequence>
<proteinExistence type="predicted"/>
<dbReference type="RefSeq" id="WP_012506057.1">
    <property type="nucleotide sequence ID" value="NC_011059.1"/>
</dbReference>
<dbReference type="HOGENOM" id="CLU_2370724_0_0_10"/>
<dbReference type="STRING" id="290512.Paes_1504"/>